<gene>
    <name evidence="2" type="ORF">JOF46_000253</name>
</gene>
<dbReference type="Proteomes" id="UP000766570">
    <property type="component" value="Unassembled WGS sequence"/>
</dbReference>
<evidence type="ECO:0000313" key="2">
    <source>
        <dbReference type="EMBL" id="MBP2372341.1"/>
    </source>
</evidence>
<dbReference type="InterPro" id="IPR036390">
    <property type="entry name" value="WH_DNA-bd_sf"/>
</dbReference>
<reference evidence="2 3" key="1">
    <citation type="submission" date="2021-03" db="EMBL/GenBank/DDBJ databases">
        <title>Sequencing the genomes of 1000 actinobacteria strains.</title>
        <authorList>
            <person name="Klenk H.-P."/>
        </authorList>
    </citation>
    <scope>NUCLEOTIDE SEQUENCE [LARGE SCALE GENOMIC DNA]</scope>
    <source>
        <strain evidence="2 3">DSM 15454</strain>
    </source>
</reference>
<name>A0ABS4W8J3_9MICC</name>
<feature type="domain" description="HTH arsR-type" evidence="1">
    <location>
        <begin position="19"/>
        <end position="119"/>
    </location>
</feature>
<dbReference type="SUPFAM" id="SSF46785">
    <property type="entry name" value="Winged helix' DNA-binding domain"/>
    <property type="match status" value="1"/>
</dbReference>
<sequence>MSNPEPETRQPDRTTMTTPMLKAMANPLRRRILAELSAVEAARAADLAVRLGVPANSLSFHLRVLAEAHIIEDAPELARDKRDRVWRAVPGGLSVGSPNRPSETDDALALRAYLGQEAEDQIRQLRAVVDWGTKYATGSEPEARAMLDISSLRLNAREAEELEEGVLELLRRTKAGSIAAAGDGTERKLWNFSMVMAREDLPGLR</sequence>
<dbReference type="InterPro" id="IPR036388">
    <property type="entry name" value="WH-like_DNA-bd_sf"/>
</dbReference>
<evidence type="ECO:0000259" key="1">
    <source>
        <dbReference type="SMART" id="SM00418"/>
    </source>
</evidence>
<dbReference type="SMART" id="SM00418">
    <property type="entry name" value="HTH_ARSR"/>
    <property type="match status" value="1"/>
</dbReference>
<evidence type="ECO:0000313" key="3">
    <source>
        <dbReference type="Proteomes" id="UP000766570"/>
    </source>
</evidence>
<keyword evidence="2" id="KW-0238">DNA-binding</keyword>
<dbReference type="GO" id="GO:0003677">
    <property type="term" value="F:DNA binding"/>
    <property type="evidence" value="ECO:0007669"/>
    <property type="project" value="UniProtKB-KW"/>
</dbReference>
<dbReference type="InterPro" id="IPR011991">
    <property type="entry name" value="ArsR-like_HTH"/>
</dbReference>
<protein>
    <submittedName>
        <fullName evidence="2">DNA-binding transcriptional ArsR family regulator</fullName>
    </submittedName>
</protein>
<dbReference type="Pfam" id="PF12840">
    <property type="entry name" value="HTH_20"/>
    <property type="match status" value="1"/>
</dbReference>
<dbReference type="RefSeq" id="WP_209905670.1">
    <property type="nucleotide sequence ID" value="NZ_BAAAMI010000022.1"/>
</dbReference>
<dbReference type="CDD" id="cd00090">
    <property type="entry name" value="HTH_ARSR"/>
    <property type="match status" value="1"/>
</dbReference>
<accession>A0ABS4W8J3</accession>
<keyword evidence="3" id="KW-1185">Reference proteome</keyword>
<dbReference type="Gene3D" id="1.10.10.10">
    <property type="entry name" value="Winged helix-like DNA-binding domain superfamily/Winged helix DNA-binding domain"/>
    <property type="match status" value="1"/>
</dbReference>
<dbReference type="EMBL" id="JAGIOE010000001">
    <property type="protein sequence ID" value="MBP2372341.1"/>
    <property type="molecule type" value="Genomic_DNA"/>
</dbReference>
<organism evidence="2 3">
    <name type="scientific">Paeniglutamicibacter psychrophenolicus</name>
    <dbReference type="NCBI Taxonomy" id="257454"/>
    <lineage>
        <taxon>Bacteria</taxon>
        <taxon>Bacillati</taxon>
        <taxon>Actinomycetota</taxon>
        <taxon>Actinomycetes</taxon>
        <taxon>Micrococcales</taxon>
        <taxon>Micrococcaceae</taxon>
        <taxon>Paeniglutamicibacter</taxon>
    </lineage>
</organism>
<proteinExistence type="predicted"/>
<comment type="caution">
    <text evidence="2">The sequence shown here is derived from an EMBL/GenBank/DDBJ whole genome shotgun (WGS) entry which is preliminary data.</text>
</comment>
<dbReference type="InterPro" id="IPR001845">
    <property type="entry name" value="HTH_ArsR_DNA-bd_dom"/>
</dbReference>